<protein>
    <submittedName>
        <fullName evidence="1">Uncharacterized protein</fullName>
    </submittedName>
</protein>
<comment type="caution">
    <text evidence="1">The sequence shown here is derived from an EMBL/GenBank/DDBJ whole genome shotgun (WGS) entry which is preliminary data.</text>
</comment>
<keyword evidence="2" id="KW-1185">Reference proteome</keyword>
<gene>
    <name evidence="1" type="ORF">CA54_16920</name>
</gene>
<evidence type="ECO:0000313" key="1">
    <source>
        <dbReference type="EMBL" id="TWU12866.1"/>
    </source>
</evidence>
<reference evidence="1 2" key="1">
    <citation type="submission" date="2019-02" db="EMBL/GenBank/DDBJ databases">
        <title>Deep-cultivation of Planctomycetes and their phenomic and genomic characterization uncovers novel biology.</title>
        <authorList>
            <person name="Wiegand S."/>
            <person name="Jogler M."/>
            <person name="Boedeker C."/>
            <person name="Pinto D."/>
            <person name="Vollmers J."/>
            <person name="Rivas-Marin E."/>
            <person name="Kohn T."/>
            <person name="Peeters S.H."/>
            <person name="Heuer A."/>
            <person name="Rast P."/>
            <person name="Oberbeckmann S."/>
            <person name="Bunk B."/>
            <person name="Jeske O."/>
            <person name="Meyerdierks A."/>
            <person name="Storesund J.E."/>
            <person name="Kallscheuer N."/>
            <person name="Luecker S."/>
            <person name="Lage O.M."/>
            <person name="Pohl T."/>
            <person name="Merkel B.J."/>
            <person name="Hornburger P."/>
            <person name="Mueller R.-W."/>
            <person name="Bruemmer F."/>
            <person name="Labrenz M."/>
            <person name="Spormann A.M."/>
            <person name="Op Den Camp H."/>
            <person name="Overmann J."/>
            <person name="Amann R."/>
            <person name="Jetten M.S.M."/>
            <person name="Mascher T."/>
            <person name="Medema M.H."/>
            <person name="Devos D.P."/>
            <person name="Kaster A.-K."/>
            <person name="Ovreas L."/>
            <person name="Rohde M."/>
            <person name="Galperin M.Y."/>
            <person name="Jogler C."/>
        </authorList>
    </citation>
    <scope>NUCLEOTIDE SEQUENCE [LARGE SCALE GENOMIC DNA]</scope>
    <source>
        <strain evidence="1 2">CA54</strain>
    </source>
</reference>
<evidence type="ECO:0000313" key="2">
    <source>
        <dbReference type="Proteomes" id="UP000320735"/>
    </source>
</evidence>
<proteinExistence type="predicted"/>
<sequence length="78" mass="8650">MQSEWKSNSGEKIPPAMRVRILFGGGFNAKRVGSGGLTSIMKTDPPRMRRRAQFRKTAGIRIVNRKTALRAAGLCCRC</sequence>
<dbReference type="Proteomes" id="UP000320735">
    <property type="component" value="Unassembled WGS sequence"/>
</dbReference>
<organism evidence="1 2">
    <name type="scientific">Symmachiella macrocystis</name>
    <dbReference type="NCBI Taxonomy" id="2527985"/>
    <lineage>
        <taxon>Bacteria</taxon>
        <taxon>Pseudomonadati</taxon>
        <taxon>Planctomycetota</taxon>
        <taxon>Planctomycetia</taxon>
        <taxon>Planctomycetales</taxon>
        <taxon>Planctomycetaceae</taxon>
        <taxon>Symmachiella</taxon>
    </lineage>
</organism>
<name>A0A5C6BNI0_9PLAN</name>
<dbReference type="EMBL" id="SJPP01000001">
    <property type="protein sequence ID" value="TWU12866.1"/>
    <property type="molecule type" value="Genomic_DNA"/>
</dbReference>
<accession>A0A5C6BNI0</accession>
<dbReference type="AlphaFoldDB" id="A0A5C6BNI0"/>